<evidence type="ECO:0000256" key="2">
    <source>
        <dbReference type="SAM" id="Phobius"/>
    </source>
</evidence>
<dbReference type="Pfam" id="PF07228">
    <property type="entry name" value="SpoIIE"/>
    <property type="match status" value="1"/>
</dbReference>
<dbReference type="RefSeq" id="WP_194452097.1">
    <property type="nucleotide sequence ID" value="NZ_CP063849.1"/>
</dbReference>
<feature type="transmembrane region" description="Helical" evidence="2">
    <location>
        <begin position="418"/>
        <end position="444"/>
    </location>
</feature>
<feature type="transmembrane region" description="Helical" evidence="2">
    <location>
        <begin position="377"/>
        <end position="398"/>
    </location>
</feature>
<dbReference type="InterPro" id="IPR052016">
    <property type="entry name" value="Bact_Sigma-Reg"/>
</dbReference>
<organism evidence="4 5">
    <name type="scientific">Paludibaculum fermentans</name>
    <dbReference type="NCBI Taxonomy" id="1473598"/>
    <lineage>
        <taxon>Bacteria</taxon>
        <taxon>Pseudomonadati</taxon>
        <taxon>Acidobacteriota</taxon>
        <taxon>Terriglobia</taxon>
        <taxon>Bryobacterales</taxon>
        <taxon>Bryobacteraceae</taxon>
        <taxon>Paludibaculum</taxon>
    </lineage>
</organism>
<gene>
    <name evidence="4" type="ORF">IRI77_10890</name>
</gene>
<dbReference type="AlphaFoldDB" id="A0A7S7NVE4"/>
<keyword evidence="2" id="KW-1133">Transmembrane helix</keyword>
<keyword evidence="1" id="KW-0378">Hydrolase</keyword>
<dbReference type="SMART" id="SM00331">
    <property type="entry name" value="PP2C_SIG"/>
    <property type="match status" value="1"/>
</dbReference>
<reference evidence="4 5" key="1">
    <citation type="submission" date="2020-10" db="EMBL/GenBank/DDBJ databases">
        <title>Complete genome sequence of Paludibaculum fermentans P105T, a facultatively anaerobic acidobacterium capable of dissimilatory Fe(III) reduction.</title>
        <authorList>
            <person name="Dedysh S.N."/>
            <person name="Beletsky A.V."/>
            <person name="Kulichevskaya I.S."/>
            <person name="Mardanov A.V."/>
            <person name="Ravin N.V."/>
        </authorList>
    </citation>
    <scope>NUCLEOTIDE SEQUENCE [LARGE SCALE GENOMIC DNA]</scope>
    <source>
        <strain evidence="4 5">P105</strain>
    </source>
</reference>
<evidence type="ECO:0000313" key="4">
    <source>
        <dbReference type="EMBL" id="QOY90433.1"/>
    </source>
</evidence>
<dbReference type="InterPro" id="IPR036457">
    <property type="entry name" value="PPM-type-like_dom_sf"/>
</dbReference>
<dbReference type="KEGG" id="pfer:IRI77_10890"/>
<dbReference type="SUPFAM" id="SSF81606">
    <property type="entry name" value="PP2C-like"/>
    <property type="match status" value="1"/>
</dbReference>
<keyword evidence="2" id="KW-0812">Transmembrane</keyword>
<dbReference type="PANTHER" id="PTHR43156">
    <property type="entry name" value="STAGE II SPORULATION PROTEIN E-RELATED"/>
    <property type="match status" value="1"/>
</dbReference>
<dbReference type="PANTHER" id="PTHR43156:SF2">
    <property type="entry name" value="STAGE II SPORULATION PROTEIN E"/>
    <property type="match status" value="1"/>
</dbReference>
<feature type="transmembrane region" description="Helical" evidence="2">
    <location>
        <begin position="23"/>
        <end position="41"/>
    </location>
</feature>
<keyword evidence="5" id="KW-1185">Reference proteome</keyword>
<feature type="transmembrane region" description="Helical" evidence="2">
    <location>
        <begin position="321"/>
        <end position="342"/>
    </location>
</feature>
<evidence type="ECO:0000259" key="3">
    <source>
        <dbReference type="SMART" id="SM00331"/>
    </source>
</evidence>
<evidence type="ECO:0000256" key="1">
    <source>
        <dbReference type="ARBA" id="ARBA00022801"/>
    </source>
</evidence>
<sequence length="823" mass="89636">MPISDALLKPFVEPGSSAARRRWTLFFVLAAPLALAGGFWIQKAVRRGSDLKITIDRQKALEVTRTIARDSGIDVRGWREYVNFNKRPYAETYFERLKTPDSSRTRMFVPVATVSTLLMRPDEKGWVQAEMGPSGFVTAFRLGGAVFPAGAGDTSDAEAKAVAEQALRDWLGDMALARFGEPEASTAESAGAGSARRFIWRIQPRRTPEIELAFTFDVVGKRISLREVRPNFADSFIDREITPGAATEQLGGTLRVVLLVFLTLYAGYRYTRRTMEKEAPHLRMLMLASTMLAFGLVILVVDPFFSVPDLRPDQLRGPAYFIQLFAIGLVFALQGLLLGIAYGSGEGEVRESWPGKLTSLDTLLCGKLFSANVGASVLSGAIAAAWLFLILETGYALFGMRAPRTPFGPIAFTFGRMPLLILLVNLPFVALFNSVANLLVPLTFLRRHVKSRRLQYVLLGATALALGNLGDSVVMTSPIYWFGTAVLAVAVLVPFFAMDYLASVASLTAYMFLISIVELARILPYWRGGLLLTGAVAAGTLLPFAIAAWRGRRYEEEEVQPKHARNLAERLSLRAELNAAREAQLRLLPEHPPQIPGLTIAASCTPAHEVGGDFYDFFPISGGRLGVVVAEGGNDGLASALTIALAKGFLMYESSAGATVEETLARLEQALGSYLERPSGRTCLALFMLNPADGTVKMARVGPYPRMLILSQDGAVAELAPKPHQAGQAVESAHLEVMPGDALFIYTDGLSRLLEARHAGSPQELLRKAASFRHIETAGQLHDAVLEAVMQGSEHPREELTDDLTAVVLRYDSVAEGEMEEVA</sequence>
<proteinExistence type="predicted"/>
<feature type="transmembrane region" description="Helical" evidence="2">
    <location>
        <begin position="529"/>
        <end position="549"/>
    </location>
</feature>
<dbReference type="EMBL" id="CP063849">
    <property type="protein sequence ID" value="QOY90433.1"/>
    <property type="molecule type" value="Genomic_DNA"/>
</dbReference>
<dbReference type="Gene3D" id="3.60.40.10">
    <property type="entry name" value="PPM-type phosphatase domain"/>
    <property type="match status" value="1"/>
</dbReference>
<dbReference type="InterPro" id="IPR001932">
    <property type="entry name" value="PPM-type_phosphatase-like_dom"/>
</dbReference>
<feature type="domain" description="PPM-type phosphatase" evidence="3">
    <location>
        <begin position="595"/>
        <end position="811"/>
    </location>
</feature>
<protein>
    <submittedName>
        <fullName evidence="4">SpoIIE family protein phosphatase</fullName>
    </submittedName>
</protein>
<evidence type="ECO:0000313" key="5">
    <source>
        <dbReference type="Proteomes" id="UP000593892"/>
    </source>
</evidence>
<feature type="transmembrane region" description="Helical" evidence="2">
    <location>
        <begin position="282"/>
        <end position="301"/>
    </location>
</feature>
<dbReference type="GO" id="GO:0016791">
    <property type="term" value="F:phosphatase activity"/>
    <property type="evidence" value="ECO:0007669"/>
    <property type="project" value="TreeGrafter"/>
</dbReference>
<feature type="transmembrane region" description="Helical" evidence="2">
    <location>
        <begin position="456"/>
        <end position="473"/>
    </location>
</feature>
<accession>A0A7S7NVE4</accession>
<keyword evidence="2" id="KW-0472">Membrane</keyword>
<dbReference type="Proteomes" id="UP000593892">
    <property type="component" value="Chromosome"/>
</dbReference>
<name>A0A7S7NVE4_PALFE</name>